<evidence type="ECO:0000256" key="5">
    <source>
        <dbReference type="ARBA" id="ARBA00023002"/>
    </source>
</evidence>
<comment type="similarity">
    <text evidence="3 7 10">Belongs to the uricase family.</text>
</comment>
<dbReference type="PRINTS" id="PR00093">
    <property type="entry name" value="URICASE"/>
</dbReference>
<organism evidence="11 12">
    <name type="scientific">Bifiguratus adelaidae</name>
    <dbReference type="NCBI Taxonomy" id="1938954"/>
    <lineage>
        <taxon>Eukaryota</taxon>
        <taxon>Fungi</taxon>
        <taxon>Fungi incertae sedis</taxon>
        <taxon>Mucoromycota</taxon>
        <taxon>Mucoromycotina</taxon>
        <taxon>Endogonomycetes</taxon>
        <taxon>Endogonales</taxon>
        <taxon>Endogonales incertae sedis</taxon>
        <taxon>Bifiguratus</taxon>
    </lineage>
</organism>
<feature type="binding site" evidence="9">
    <location>
        <position position="255"/>
    </location>
    <ligand>
        <name>urate</name>
        <dbReference type="ChEBI" id="CHEBI:17775"/>
    </ligand>
</feature>
<dbReference type="PANTHER" id="PTHR42874:SF1">
    <property type="entry name" value="URICASE"/>
    <property type="match status" value="1"/>
</dbReference>
<keyword evidence="6 7" id="KW-0576">Peroxisome</keyword>
<dbReference type="EC" id="1.7.3.3" evidence="7 10"/>
<dbReference type="Proteomes" id="UP000242875">
    <property type="component" value="Unassembled WGS sequence"/>
</dbReference>
<feature type="binding site" evidence="9">
    <location>
        <position position="228"/>
    </location>
    <ligand>
        <name>urate</name>
        <dbReference type="ChEBI" id="CHEBI:17775"/>
    </ligand>
</feature>
<feature type="binding site" evidence="9">
    <location>
        <position position="60"/>
    </location>
    <ligand>
        <name>urate</name>
        <dbReference type="ChEBI" id="CHEBI:17775"/>
    </ligand>
</feature>
<dbReference type="AlphaFoldDB" id="A0A261XVC9"/>
<dbReference type="PIRSF" id="PIRSF000241">
    <property type="entry name" value="Urate_oxidase"/>
    <property type="match status" value="1"/>
</dbReference>
<feature type="active site" description="Charge relay system" evidence="8">
    <location>
        <position position="14"/>
    </location>
</feature>
<accession>A0A261XVC9</accession>
<feature type="binding site" evidence="9">
    <location>
        <position position="180"/>
    </location>
    <ligand>
        <name>urate</name>
        <dbReference type="ChEBI" id="CHEBI:17775"/>
    </ligand>
</feature>
<evidence type="ECO:0000256" key="6">
    <source>
        <dbReference type="ARBA" id="ARBA00023140"/>
    </source>
</evidence>
<evidence type="ECO:0000256" key="10">
    <source>
        <dbReference type="RuleBase" id="RU004455"/>
    </source>
</evidence>
<dbReference type="SUPFAM" id="SSF55620">
    <property type="entry name" value="Tetrahydrobiopterin biosynthesis enzymes-like"/>
    <property type="match status" value="2"/>
</dbReference>
<dbReference type="GO" id="GO:0004846">
    <property type="term" value="F:urate oxidase activity"/>
    <property type="evidence" value="ECO:0007669"/>
    <property type="project" value="UniProtKB-EC"/>
</dbReference>
<keyword evidence="12" id="KW-1185">Reference proteome</keyword>
<evidence type="ECO:0000313" key="11">
    <source>
        <dbReference type="EMBL" id="OZJ02317.1"/>
    </source>
</evidence>
<keyword evidence="5 7" id="KW-0560">Oxidoreductase</keyword>
<evidence type="ECO:0000256" key="7">
    <source>
        <dbReference type="PIRNR" id="PIRNR000241"/>
    </source>
</evidence>
<proteinExistence type="inferred from homology"/>
<dbReference type="EMBL" id="MVBO01000164">
    <property type="protein sequence ID" value="OZJ02317.1"/>
    <property type="molecule type" value="Genomic_DNA"/>
</dbReference>
<sequence length="302" mass="34456">MPEQFVLKTAKYGKDKVRLLKVYRTPQKQVAVELTVRLMLEGDIETSYTKADNSVVVTTDTCKNTVYYIAKHSQNVDTPELFAQELTQHMLNHYSHIHVAHAEIIKHKWTRILVDGKPHAHSFVRDGDEVQTVHVTQYRKGDRVECKSGISNLLVLKTTGSAFYGYYKDQFTTLPEVWDRIFSTAVDCTWTYNKHSVAAFRNIDFQRVFDGVKKITLETFATDDSASVQATMYLIQTRILELFPEVEETYYSLPNKHYFGVDMSKLAGGIDNTGKNLDVYQPVSDPSGLITATVSRKPKSRL</sequence>
<feature type="binding site" evidence="9">
    <location>
        <position position="229"/>
    </location>
    <ligand>
        <name>urate</name>
        <dbReference type="ChEBI" id="CHEBI:17775"/>
    </ligand>
</feature>
<feature type="binding site" evidence="9">
    <location>
        <position position="163"/>
    </location>
    <ligand>
        <name>urate</name>
        <dbReference type="ChEBI" id="CHEBI:17775"/>
    </ligand>
</feature>
<evidence type="ECO:0000313" key="12">
    <source>
        <dbReference type="Proteomes" id="UP000242875"/>
    </source>
</evidence>
<dbReference type="OrthoDB" id="9992118at2759"/>
<evidence type="ECO:0000256" key="1">
    <source>
        <dbReference type="ARBA" id="ARBA00004275"/>
    </source>
</evidence>
<comment type="catalytic activity">
    <reaction evidence="7 10">
        <text>urate + O2 + H2O = 5-hydroxyisourate + H2O2</text>
        <dbReference type="Rhea" id="RHEA:21368"/>
        <dbReference type="ChEBI" id="CHEBI:15377"/>
        <dbReference type="ChEBI" id="CHEBI:15379"/>
        <dbReference type="ChEBI" id="CHEBI:16240"/>
        <dbReference type="ChEBI" id="CHEBI:17775"/>
        <dbReference type="ChEBI" id="CHEBI:18072"/>
        <dbReference type="EC" id="1.7.3.3"/>
    </reaction>
</comment>
<evidence type="ECO:0000256" key="3">
    <source>
        <dbReference type="ARBA" id="ARBA00009760"/>
    </source>
</evidence>
<name>A0A261XVC9_9FUNG</name>
<keyword evidence="4 7" id="KW-0659">Purine metabolism</keyword>
<evidence type="ECO:0000256" key="4">
    <source>
        <dbReference type="ARBA" id="ARBA00022631"/>
    </source>
</evidence>
<dbReference type="Pfam" id="PF01014">
    <property type="entry name" value="Uricase"/>
    <property type="match status" value="2"/>
</dbReference>
<reference evidence="11 12" key="1">
    <citation type="journal article" date="2017" name="Mycologia">
        <title>Bifiguratus adelaidae, gen. et sp. nov., a new member of Mucoromycotina in endophytic and soil-dwelling habitats.</title>
        <authorList>
            <person name="Torres-Cruz T.J."/>
            <person name="Billingsley Tobias T.L."/>
            <person name="Almatruk M."/>
            <person name="Hesse C."/>
            <person name="Kuske C.R."/>
            <person name="Desiro A."/>
            <person name="Benucci G.M."/>
            <person name="Bonito G."/>
            <person name="Stajich J.E."/>
            <person name="Dunlap C."/>
            <person name="Arnold A.E."/>
            <person name="Porras-Alfaro A."/>
        </authorList>
    </citation>
    <scope>NUCLEOTIDE SEQUENCE [LARGE SCALE GENOMIC DNA]</scope>
    <source>
        <strain evidence="11 12">AZ0501</strain>
    </source>
</reference>
<dbReference type="FunFam" id="3.10.270.10:FF:000001">
    <property type="entry name" value="Uricase"/>
    <property type="match status" value="1"/>
</dbReference>
<gene>
    <name evidence="11" type="ORF">BZG36_04458</name>
</gene>
<dbReference type="PANTHER" id="PTHR42874">
    <property type="entry name" value="URICASE"/>
    <property type="match status" value="1"/>
</dbReference>
<dbReference type="PROSITE" id="PS00366">
    <property type="entry name" value="URICASE"/>
    <property type="match status" value="1"/>
</dbReference>
<dbReference type="UniPathway" id="UPA00394">
    <property type="reaction ID" value="UER00650"/>
</dbReference>
<feature type="binding site" evidence="9">
    <location>
        <position position="180"/>
    </location>
    <ligand>
        <name>5-hydroxyisourate</name>
        <dbReference type="ChEBI" id="CHEBI:18072"/>
    </ligand>
</feature>
<dbReference type="Gene3D" id="3.10.270.10">
    <property type="entry name" value="Urate Oxidase"/>
    <property type="match status" value="1"/>
</dbReference>
<dbReference type="NCBIfam" id="TIGR03383">
    <property type="entry name" value="urate_oxi"/>
    <property type="match status" value="1"/>
</dbReference>
<evidence type="ECO:0000256" key="2">
    <source>
        <dbReference type="ARBA" id="ARBA00004831"/>
    </source>
</evidence>
<feature type="binding site" evidence="9">
    <location>
        <position position="163"/>
    </location>
    <ligand>
        <name>5-hydroxyisourate</name>
        <dbReference type="ChEBI" id="CHEBI:18072"/>
    </ligand>
</feature>
<dbReference type="InterPro" id="IPR019842">
    <property type="entry name" value="Uricase_CS"/>
</dbReference>
<dbReference type="GO" id="GO:0019628">
    <property type="term" value="P:urate catabolic process"/>
    <property type="evidence" value="ECO:0007669"/>
    <property type="project" value="UniProtKB-UniPathway"/>
</dbReference>
<comment type="pathway">
    <text evidence="2 7">Purine metabolism; urate degradation; (S)-allantoin from urate: step 1/3.</text>
</comment>
<feature type="active site" description="Charge relay system" evidence="8">
    <location>
        <position position="59"/>
    </location>
</feature>
<comment type="subcellular location">
    <subcellularLocation>
        <location evidence="1 7">Peroxisome</location>
    </subcellularLocation>
</comment>
<dbReference type="GO" id="GO:0005777">
    <property type="term" value="C:peroxisome"/>
    <property type="evidence" value="ECO:0007669"/>
    <property type="project" value="UniProtKB-SubCell"/>
</dbReference>
<evidence type="ECO:0000256" key="8">
    <source>
        <dbReference type="PIRSR" id="PIRSR000241-1"/>
    </source>
</evidence>
<comment type="caution">
    <text evidence="11">The sequence shown here is derived from an EMBL/GenBank/DDBJ whole genome shotgun (WGS) entry which is preliminary data.</text>
</comment>
<feature type="binding site" evidence="9">
    <location>
        <position position="60"/>
    </location>
    <ligand>
        <name>5-hydroxyisourate</name>
        <dbReference type="ChEBI" id="CHEBI:18072"/>
    </ligand>
</feature>
<dbReference type="GO" id="GO:0006145">
    <property type="term" value="P:purine nucleobase catabolic process"/>
    <property type="evidence" value="ECO:0007669"/>
    <property type="project" value="TreeGrafter"/>
</dbReference>
<feature type="active site" description="Charge relay system" evidence="8">
    <location>
        <position position="257"/>
    </location>
</feature>
<comment type="function">
    <text evidence="7 10">Catalyzes the oxidation of uric acid to 5-hydroxyisourate, which is further processed to form (S)-allantoin.</text>
</comment>
<protein>
    <recommendedName>
        <fullName evidence="7 10">Uricase</fullName>
        <ecNumber evidence="7 10">1.7.3.3</ecNumber>
    </recommendedName>
    <alternativeName>
        <fullName evidence="7">Urate oxidase</fullName>
    </alternativeName>
</protein>
<dbReference type="InterPro" id="IPR002042">
    <property type="entry name" value="Uricase"/>
</dbReference>
<evidence type="ECO:0000256" key="9">
    <source>
        <dbReference type="PIRSR" id="PIRSR000241-2"/>
    </source>
</evidence>
<feature type="binding site" evidence="9">
    <location>
        <position position="59"/>
    </location>
    <ligand>
        <name>urate</name>
        <dbReference type="ChEBI" id="CHEBI:17775"/>
    </ligand>
</feature>